<dbReference type="Gene3D" id="1.20.1270.60">
    <property type="entry name" value="Arfaptin homology (AH) domain/BAR domain"/>
    <property type="match status" value="1"/>
</dbReference>
<organism evidence="2 3">
    <name type="scientific">Klebsormidium nitens</name>
    <name type="common">Green alga</name>
    <name type="synonym">Ulothrix nitens</name>
    <dbReference type="NCBI Taxonomy" id="105231"/>
    <lineage>
        <taxon>Eukaryota</taxon>
        <taxon>Viridiplantae</taxon>
        <taxon>Streptophyta</taxon>
        <taxon>Klebsormidiophyceae</taxon>
        <taxon>Klebsormidiales</taxon>
        <taxon>Klebsormidiaceae</taxon>
        <taxon>Klebsormidium</taxon>
    </lineage>
</organism>
<evidence type="ECO:0000313" key="2">
    <source>
        <dbReference type="EMBL" id="GAQ77698.1"/>
    </source>
</evidence>
<keyword evidence="3" id="KW-1185">Reference proteome</keyword>
<evidence type="ECO:0000313" key="3">
    <source>
        <dbReference type="Proteomes" id="UP000054558"/>
    </source>
</evidence>
<name>A0A1Y1HPD6_KLENI</name>
<sequence>MEQETEAPLQASNDTIGRENVTCDEREPLEEVFLRESFQQCKNGRALVKDLLLRLDQGRAALQDTAQLLKGVAGAEGAYAKAYKKLGKESLSKGEGPTLKNATEAVCAYAPEVAK</sequence>
<proteinExistence type="predicted"/>
<feature type="region of interest" description="Disordered" evidence="1">
    <location>
        <begin position="1"/>
        <end position="22"/>
    </location>
</feature>
<gene>
    <name evidence="2" type="ORF">KFL_000020600</name>
</gene>
<protein>
    <submittedName>
        <fullName evidence="2">Uncharacterized protein</fullName>
    </submittedName>
</protein>
<evidence type="ECO:0000256" key="1">
    <source>
        <dbReference type="SAM" id="MobiDB-lite"/>
    </source>
</evidence>
<reference evidence="2 3" key="1">
    <citation type="journal article" date="2014" name="Nat. Commun.">
        <title>Klebsormidium flaccidum genome reveals primary factors for plant terrestrial adaptation.</title>
        <authorList>
            <person name="Hori K."/>
            <person name="Maruyama F."/>
            <person name="Fujisawa T."/>
            <person name="Togashi T."/>
            <person name="Yamamoto N."/>
            <person name="Seo M."/>
            <person name="Sato S."/>
            <person name="Yamada T."/>
            <person name="Mori H."/>
            <person name="Tajima N."/>
            <person name="Moriyama T."/>
            <person name="Ikeuchi M."/>
            <person name="Watanabe M."/>
            <person name="Wada H."/>
            <person name="Kobayashi K."/>
            <person name="Saito M."/>
            <person name="Masuda T."/>
            <person name="Sasaki-Sekimoto Y."/>
            <person name="Mashiguchi K."/>
            <person name="Awai K."/>
            <person name="Shimojima M."/>
            <person name="Masuda S."/>
            <person name="Iwai M."/>
            <person name="Nobusawa T."/>
            <person name="Narise T."/>
            <person name="Kondo S."/>
            <person name="Saito H."/>
            <person name="Sato R."/>
            <person name="Murakawa M."/>
            <person name="Ihara Y."/>
            <person name="Oshima-Yamada Y."/>
            <person name="Ohtaka K."/>
            <person name="Satoh M."/>
            <person name="Sonobe K."/>
            <person name="Ishii M."/>
            <person name="Ohtani R."/>
            <person name="Kanamori-Sato M."/>
            <person name="Honoki R."/>
            <person name="Miyazaki D."/>
            <person name="Mochizuki H."/>
            <person name="Umetsu J."/>
            <person name="Higashi K."/>
            <person name="Shibata D."/>
            <person name="Kamiya Y."/>
            <person name="Sato N."/>
            <person name="Nakamura Y."/>
            <person name="Tabata S."/>
            <person name="Ida S."/>
            <person name="Kurokawa K."/>
            <person name="Ohta H."/>
        </authorList>
    </citation>
    <scope>NUCLEOTIDE SEQUENCE [LARGE SCALE GENOMIC DNA]</scope>
    <source>
        <strain evidence="2 3">NIES-2285</strain>
    </source>
</reference>
<dbReference type="AlphaFoldDB" id="A0A1Y1HPD6"/>
<dbReference type="EMBL" id="DF236951">
    <property type="protein sequence ID" value="GAQ77698.1"/>
    <property type="molecule type" value="Genomic_DNA"/>
</dbReference>
<dbReference type="InterPro" id="IPR027267">
    <property type="entry name" value="AH/BAR_dom_sf"/>
</dbReference>
<dbReference type="Proteomes" id="UP000054558">
    <property type="component" value="Unassembled WGS sequence"/>
</dbReference>
<accession>A0A1Y1HPD6</accession>